<gene>
    <name evidence="1" type="ORF">UFOVP935_45</name>
</gene>
<evidence type="ECO:0000313" key="1">
    <source>
        <dbReference type="EMBL" id="CAB4172582.1"/>
    </source>
</evidence>
<sequence>MEDRYGDQWAQKFGSLPVHRMAATWATDLADMSGAEIARGLDACKDSRFPPGVADFRAMCRPQLDHSAALLEAIEQMQRRASDSDTWSHPAIYWAAANVGSYELLNRSTRDLEPLWRRAFSAQMAKGEWPEIPKRAPALPAPGATHTEAHAKQVMAEMMAKLRGREEQGK</sequence>
<organism evidence="1">
    <name type="scientific">uncultured Caudovirales phage</name>
    <dbReference type="NCBI Taxonomy" id="2100421"/>
    <lineage>
        <taxon>Viruses</taxon>
        <taxon>Duplodnaviria</taxon>
        <taxon>Heunggongvirae</taxon>
        <taxon>Uroviricota</taxon>
        <taxon>Caudoviricetes</taxon>
        <taxon>Peduoviridae</taxon>
        <taxon>Maltschvirus</taxon>
        <taxon>Maltschvirus maltsch</taxon>
    </lineage>
</organism>
<proteinExistence type="predicted"/>
<evidence type="ECO:0008006" key="2">
    <source>
        <dbReference type="Google" id="ProtNLM"/>
    </source>
</evidence>
<name>A0A6J5PN49_9CAUD</name>
<dbReference type="EMBL" id="LR796885">
    <property type="protein sequence ID" value="CAB4172582.1"/>
    <property type="molecule type" value="Genomic_DNA"/>
</dbReference>
<accession>A0A6J5PN49</accession>
<protein>
    <recommendedName>
        <fullName evidence="2">Replication protein P</fullName>
    </recommendedName>
</protein>
<reference evidence="1" key="1">
    <citation type="submission" date="2020-05" db="EMBL/GenBank/DDBJ databases">
        <authorList>
            <person name="Chiriac C."/>
            <person name="Salcher M."/>
            <person name="Ghai R."/>
            <person name="Kavagutti S V."/>
        </authorList>
    </citation>
    <scope>NUCLEOTIDE SEQUENCE</scope>
</reference>